<dbReference type="EMBL" id="LUEZ02000021">
    <property type="protein sequence ID" value="RDB27096.1"/>
    <property type="molecule type" value="Genomic_DNA"/>
</dbReference>
<comment type="caution">
    <text evidence="1">The sequence shown here is derived from an EMBL/GenBank/DDBJ whole genome shotgun (WGS) entry which is preliminary data.</text>
</comment>
<accession>A0A369K871</accession>
<organism evidence="1 2">
    <name type="scientific">Hypsizygus marmoreus</name>
    <name type="common">White beech mushroom</name>
    <name type="synonym">Agaricus marmoreus</name>
    <dbReference type="NCBI Taxonomy" id="39966"/>
    <lineage>
        <taxon>Eukaryota</taxon>
        <taxon>Fungi</taxon>
        <taxon>Dikarya</taxon>
        <taxon>Basidiomycota</taxon>
        <taxon>Agaricomycotina</taxon>
        <taxon>Agaricomycetes</taxon>
        <taxon>Agaricomycetidae</taxon>
        <taxon>Agaricales</taxon>
        <taxon>Tricholomatineae</taxon>
        <taxon>Lyophyllaceae</taxon>
        <taxon>Hypsizygus</taxon>
    </lineage>
</organism>
<protein>
    <submittedName>
        <fullName evidence="1">Uncharacterized protein</fullName>
    </submittedName>
</protein>
<evidence type="ECO:0000313" key="2">
    <source>
        <dbReference type="Proteomes" id="UP000076154"/>
    </source>
</evidence>
<sequence>MRTQGKTLLHCHRGCGEPLTAKFEGLFKKDCLQIIEKLSQLYLHNFHGAPFGKEHVLVNERKEYRIYSFRRNLFRDDCDFVSQHSFDLDENPDLRINVNTYGQRAGPGDIG</sequence>
<keyword evidence="2" id="KW-1185">Reference proteome</keyword>
<gene>
    <name evidence="1" type="ORF">Hypma_005096</name>
</gene>
<proteinExistence type="predicted"/>
<reference evidence="1" key="1">
    <citation type="submission" date="2018-04" db="EMBL/GenBank/DDBJ databases">
        <title>Whole genome sequencing of Hypsizygus marmoreus.</title>
        <authorList>
            <person name="Choi I.-G."/>
            <person name="Min B."/>
            <person name="Kim J.-G."/>
            <person name="Kim S."/>
            <person name="Oh Y.-L."/>
            <person name="Kong W.-S."/>
            <person name="Park H."/>
            <person name="Jeong J."/>
            <person name="Song E.-S."/>
        </authorList>
    </citation>
    <scope>NUCLEOTIDE SEQUENCE [LARGE SCALE GENOMIC DNA]</scope>
    <source>
        <strain evidence="1">51987-8</strain>
    </source>
</reference>
<evidence type="ECO:0000313" key="1">
    <source>
        <dbReference type="EMBL" id="RDB27096.1"/>
    </source>
</evidence>
<dbReference type="Proteomes" id="UP000076154">
    <property type="component" value="Unassembled WGS sequence"/>
</dbReference>
<name>A0A369K871_HYPMA</name>
<dbReference type="AlphaFoldDB" id="A0A369K871"/>
<dbReference type="InParanoid" id="A0A369K871"/>